<evidence type="ECO:0008006" key="4">
    <source>
        <dbReference type="Google" id="ProtNLM"/>
    </source>
</evidence>
<gene>
    <name evidence="2" type="ORF">GLP40_16240</name>
</gene>
<name>A0A6I3L0T2_9NOCA</name>
<dbReference type="Gene3D" id="3.40.109.10">
    <property type="entry name" value="NADH Oxidase"/>
    <property type="match status" value="2"/>
</dbReference>
<organism evidence="2 3">
    <name type="scientific">Nocardia aurantiaca</name>
    <dbReference type="NCBI Taxonomy" id="2675850"/>
    <lineage>
        <taxon>Bacteria</taxon>
        <taxon>Bacillati</taxon>
        <taxon>Actinomycetota</taxon>
        <taxon>Actinomycetes</taxon>
        <taxon>Mycobacteriales</taxon>
        <taxon>Nocardiaceae</taxon>
        <taxon>Nocardia</taxon>
    </lineage>
</organism>
<evidence type="ECO:0000256" key="1">
    <source>
        <dbReference type="SAM" id="MobiDB-lite"/>
    </source>
</evidence>
<dbReference type="Proteomes" id="UP000432464">
    <property type="component" value="Unassembled WGS sequence"/>
</dbReference>
<dbReference type="InterPro" id="IPR000415">
    <property type="entry name" value="Nitroreductase-like"/>
</dbReference>
<protein>
    <recommendedName>
        <fullName evidence="4">NAD(P)H nitroreductase acg</fullName>
    </recommendedName>
</protein>
<dbReference type="PANTHER" id="PTHR23026">
    <property type="entry name" value="NADPH NITROREDUCTASE"/>
    <property type="match status" value="1"/>
</dbReference>
<dbReference type="AlphaFoldDB" id="A0A6I3L0T2"/>
<proteinExistence type="predicted"/>
<sequence length="346" mass="38189">MSVDDGVRGRPVPDPATITAVIELAARAPSLHNTQPWRWRFDGRCLCLYADAERQLTSTDPLARQLVISCGAMLDHVATVFADRGWHTDIVRVPDERHPDRLAAIEFRPWSNPPANIRALARAVEHRRTDRLALHEPVGWAEVLPRLRALTAAQYVRLDVLDESVRPQLAALSREYATLRGHDLFYDTELHWWAGHSDAREGIPRTALASEAEFARVGVGRVFPPGPRTAHRDHFADRAQLVVLSAVRDSVPQWVRIGEALSAVLLECTVAELATCTLTNITELPAGRDLLTGMISSPGIPQVVVRVGTPPTDDAYQPAPTPRRPVTDILTLAGPTPTAPPRSRNR</sequence>
<reference evidence="2 3" key="1">
    <citation type="submission" date="2019-11" db="EMBL/GenBank/DDBJ databases">
        <title>Nocardia sp. nov. CT2-14 isolated from soil.</title>
        <authorList>
            <person name="Kanchanasin P."/>
            <person name="Tanasupawat S."/>
            <person name="Yuki M."/>
            <person name="Kudo T."/>
        </authorList>
    </citation>
    <scope>NUCLEOTIDE SEQUENCE [LARGE SCALE GENOMIC DNA]</scope>
    <source>
        <strain evidence="2 3">CT2-14</strain>
    </source>
</reference>
<accession>A0A6I3L0T2</accession>
<evidence type="ECO:0000313" key="2">
    <source>
        <dbReference type="EMBL" id="MTE14305.1"/>
    </source>
</evidence>
<dbReference type="NCBIfam" id="NF047509">
    <property type="entry name" value="Rv3131_FMN_oxido"/>
    <property type="match status" value="1"/>
</dbReference>
<comment type="caution">
    <text evidence="2">The sequence shown here is derived from an EMBL/GenBank/DDBJ whole genome shotgun (WGS) entry which is preliminary data.</text>
</comment>
<dbReference type="RefSeq" id="WP_154788766.1">
    <property type="nucleotide sequence ID" value="NZ_WMBB01000007.1"/>
</dbReference>
<dbReference type="GO" id="GO:0016491">
    <property type="term" value="F:oxidoreductase activity"/>
    <property type="evidence" value="ECO:0007669"/>
    <property type="project" value="InterPro"/>
</dbReference>
<feature type="region of interest" description="Disordered" evidence="1">
    <location>
        <begin position="311"/>
        <end position="346"/>
    </location>
</feature>
<evidence type="ECO:0000313" key="3">
    <source>
        <dbReference type="Proteomes" id="UP000432464"/>
    </source>
</evidence>
<dbReference type="PANTHER" id="PTHR23026:SF123">
    <property type="entry name" value="NAD(P)H NITROREDUCTASE RV3131-RELATED"/>
    <property type="match status" value="1"/>
</dbReference>
<dbReference type="InterPro" id="IPR050627">
    <property type="entry name" value="Nitroreductase/BluB"/>
</dbReference>
<dbReference type="SUPFAM" id="SSF55469">
    <property type="entry name" value="FMN-dependent nitroreductase-like"/>
    <property type="match status" value="2"/>
</dbReference>
<dbReference type="EMBL" id="WMBB01000007">
    <property type="protein sequence ID" value="MTE14305.1"/>
    <property type="molecule type" value="Genomic_DNA"/>
</dbReference>
<keyword evidence="3" id="KW-1185">Reference proteome</keyword>